<evidence type="ECO:0000313" key="4">
    <source>
        <dbReference type="Proteomes" id="UP000001745"/>
    </source>
</evidence>
<sequence length="339" mass="36662">MSAGSAARGAFSTLSSNLFITLPIPRTNLKGQTYIVTGSNTGLGFEASRHINKLGAEKLIMAVRSISKGETARAEILRSTGREESSIEVWELDMGRHESIKNFAARVATTLPRIDGVLANAGIMVDKFKLVGDDESTLSINVVGTFLLFALLVPKLRESAERFNIAPRYTIPNSALHYMAPLKELENNMDIFTTLNDPQKADMAGRYPLSKLLVIYACRELAEKINADGKTSLTAIIINTPNPSYCKSALAQGTQAGRSTAGRVMEKLLARSTEEGSRALVHGVVSGVQTNGEYLTNCHVECPSSSVTSAKGVRIQKQFVGVLVDKLVRIAPEVSSYLK</sequence>
<keyword evidence="4" id="KW-1185">Reference proteome</keyword>
<dbReference type="STRING" id="441959.B8MP57"/>
<reference evidence="4" key="1">
    <citation type="journal article" date="2015" name="Genome Announc.">
        <title>Genome sequence of the AIDS-associated pathogen Penicillium marneffei (ATCC18224) and its near taxonomic relative Talaromyces stipitatus (ATCC10500).</title>
        <authorList>
            <person name="Nierman W.C."/>
            <person name="Fedorova-Abrams N.D."/>
            <person name="Andrianopoulos A."/>
        </authorList>
    </citation>
    <scope>NUCLEOTIDE SEQUENCE [LARGE SCALE GENOMIC DNA]</scope>
    <source>
        <strain evidence="4">ATCC 10500 / CBS 375.48 / QM 6759 / NRRL 1006</strain>
    </source>
</reference>
<dbReference type="PANTHER" id="PTHR43157:SF31">
    <property type="entry name" value="PHOSPHATIDYLINOSITOL-GLYCAN BIOSYNTHESIS CLASS F PROTEIN"/>
    <property type="match status" value="1"/>
</dbReference>
<dbReference type="InterPro" id="IPR036291">
    <property type="entry name" value="NAD(P)-bd_dom_sf"/>
</dbReference>
<dbReference type="AlphaFoldDB" id="B8MP57"/>
<dbReference type="InterPro" id="IPR002347">
    <property type="entry name" value="SDR_fam"/>
</dbReference>
<dbReference type="PANTHER" id="PTHR43157">
    <property type="entry name" value="PHOSPHATIDYLINOSITOL-GLYCAN BIOSYNTHESIS CLASS F PROTEIN-RELATED"/>
    <property type="match status" value="1"/>
</dbReference>
<accession>B8MP57</accession>
<name>B8MP57_TALSN</name>
<evidence type="ECO:0000256" key="1">
    <source>
        <dbReference type="ARBA" id="ARBA00006484"/>
    </source>
</evidence>
<keyword evidence="2" id="KW-0560">Oxidoreductase</keyword>
<protein>
    <submittedName>
        <fullName evidence="3">Short-chain dehydrogenase, putative</fullName>
    </submittedName>
</protein>
<dbReference type="InParanoid" id="B8MP57"/>
<dbReference type="Pfam" id="PF00106">
    <property type="entry name" value="adh_short"/>
    <property type="match status" value="1"/>
</dbReference>
<dbReference type="SUPFAM" id="SSF51735">
    <property type="entry name" value="NAD(P)-binding Rossmann-fold domains"/>
    <property type="match status" value="1"/>
</dbReference>
<dbReference type="GeneID" id="8098729"/>
<dbReference type="OMA" id="ACHVTNK"/>
<proteinExistence type="inferred from homology"/>
<gene>
    <name evidence="3" type="ORF">TSTA_105080</name>
</gene>
<dbReference type="PhylomeDB" id="B8MP57"/>
<dbReference type="Gene3D" id="3.40.50.720">
    <property type="entry name" value="NAD(P)-binding Rossmann-like Domain"/>
    <property type="match status" value="1"/>
</dbReference>
<evidence type="ECO:0000256" key="2">
    <source>
        <dbReference type="ARBA" id="ARBA00023002"/>
    </source>
</evidence>
<dbReference type="GO" id="GO:0016491">
    <property type="term" value="F:oxidoreductase activity"/>
    <property type="evidence" value="ECO:0007669"/>
    <property type="project" value="UniProtKB-KW"/>
</dbReference>
<dbReference type="Proteomes" id="UP000001745">
    <property type="component" value="Unassembled WGS sequence"/>
</dbReference>
<dbReference type="VEuPathDB" id="FungiDB:TSTA_105080"/>
<dbReference type="HOGENOM" id="CLU_010194_44_4_1"/>
<evidence type="ECO:0000313" key="3">
    <source>
        <dbReference type="EMBL" id="EED14296.1"/>
    </source>
</evidence>
<comment type="similarity">
    <text evidence="1">Belongs to the short-chain dehydrogenases/reductases (SDR) family.</text>
</comment>
<dbReference type="EMBL" id="EQ962658">
    <property type="protein sequence ID" value="EED14296.1"/>
    <property type="molecule type" value="Genomic_DNA"/>
</dbReference>
<dbReference type="eggNOG" id="KOG1208">
    <property type="taxonomic scope" value="Eukaryota"/>
</dbReference>
<dbReference type="OrthoDB" id="542013at2759"/>
<dbReference type="RefSeq" id="XP_002486534.1">
    <property type="nucleotide sequence ID" value="XM_002486489.1"/>
</dbReference>
<organism evidence="3 4">
    <name type="scientific">Talaromyces stipitatus (strain ATCC 10500 / CBS 375.48 / QM 6759 / NRRL 1006)</name>
    <name type="common">Penicillium stipitatum</name>
    <dbReference type="NCBI Taxonomy" id="441959"/>
    <lineage>
        <taxon>Eukaryota</taxon>
        <taxon>Fungi</taxon>
        <taxon>Dikarya</taxon>
        <taxon>Ascomycota</taxon>
        <taxon>Pezizomycotina</taxon>
        <taxon>Eurotiomycetes</taxon>
        <taxon>Eurotiomycetidae</taxon>
        <taxon>Eurotiales</taxon>
        <taxon>Trichocomaceae</taxon>
        <taxon>Talaromyces</taxon>
        <taxon>Talaromyces sect. Talaromyces</taxon>
    </lineage>
</organism>